<keyword evidence="1" id="KW-1133">Transmembrane helix</keyword>
<comment type="caution">
    <text evidence="2">The sequence shown here is derived from an EMBL/GenBank/DDBJ whole genome shotgun (WGS) entry which is preliminary data.</text>
</comment>
<gene>
    <name evidence="2" type="ORF">LEP1GSC008_4569</name>
</gene>
<evidence type="ECO:0000313" key="3">
    <source>
        <dbReference type="Proteomes" id="UP000011980"/>
    </source>
</evidence>
<organism evidence="2 3">
    <name type="scientific">Leptospira kirschneri serovar Bulgarica str. Nikolaevo</name>
    <dbReference type="NCBI Taxonomy" id="1240687"/>
    <lineage>
        <taxon>Bacteria</taxon>
        <taxon>Pseudomonadati</taxon>
        <taxon>Spirochaetota</taxon>
        <taxon>Spirochaetia</taxon>
        <taxon>Leptospirales</taxon>
        <taxon>Leptospiraceae</taxon>
        <taxon>Leptospira</taxon>
    </lineage>
</organism>
<dbReference type="EMBL" id="ANCE01000021">
    <property type="protein sequence ID" value="EMK25986.1"/>
    <property type="molecule type" value="Genomic_DNA"/>
</dbReference>
<feature type="transmembrane region" description="Helical" evidence="1">
    <location>
        <begin position="12"/>
        <end position="29"/>
    </location>
</feature>
<dbReference type="Proteomes" id="UP000011980">
    <property type="component" value="Unassembled WGS sequence"/>
</dbReference>
<accession>M6FTB6</accession>
<protein>
    <submittedName>
        <fullName evidence="2">Uncharacterized protein</fullName>
    </submittedName>
</protein>
<name>M6FTB6_9LEPT</name>
<evidence type="ECO:0000256" key="1">
    <source>
        <dbReference type="SAM" id="Phobius"/>
    </source>
</evidence>
<proteinExistence type="predicted"/>
<reference evidence="2 3" key="1">
    <citation type="submission" date="2013-01" db="EMBL/GenBank/DDBJ databases">
        <authorList>
            <person name="Harkins D.M."/>
            <person name="Durkin A.S."/>
            <person name="Brinkac L.M."/>
            <person name="Haft D.H."/>
            <person name="Selengut J.D."/>
            <person name="Sanka R."/>
            <person name="DePew J."/>
            <person name="Purushe J."/>
            <person name="Galloway R.L."/>
            <person name="Vinetz J.M."/>
            <person name="Sutton G.G."/>
            <person name="Nierman W.C."/>
            <person name="Fouts D.E."/>
        </authorList>
    </citation>
    <scope>NUCLEOTIDE SEQUENCE [LARGE SCALE GENOMIC DNA]</scope>
    <source>
        <strain evidence="2 3">Nikolaevo</strain>
    </source>
</reference>
<dbReference type="AlphaFoldDB" id="M6FTB6"/>
<dbReference type="PATRIC" id="fig|1240687.3.peg.309"/>
<keyword evidence="1" id="KW-0812">Transmembrane</keyword>
<evidence type="ECO:0000313" key="2">
    <source>
        <dbReference type="EMBL" id="EMK25986.1"/>
    </source>
</evidence>
<keyword evidence="1" id="KW-0472">Membrane</keyword>
<sequence>MVVTTLEYDRFNYYKTSILLIVVVPTLEYDRFKYYKLLFYQLW</sequence>